<sequence length="208" mass="23779">MPKDTFFNLPEDKRKRIIQGAIELFSSKAYHAVSVNQLVKATGIPKGSFYQYFEDKRDLFRYLIQLIYADKVERLHGVFSDGTGLFDLLRAMAREAVAFAKDNPKYTAIANRLMADSELKKEILADFAPESNSFMEELILRSYERGELKTELEPEVLARIIMAVFQVMGDYIYEKSGDLSVERSKELFIQVINILENGLKGCGANDQR</sequence>
<organism evidence="4 5">
    <name type="scientific">Kosmotoga pacifica</name>
    <dbReference type="NCBI Taxonomy" id="1330330"/>
    <lineage>
        <taxon>Bacteria</taxon>
        <taxon>Thermotogati</taxon>
        <taxon>Thermotogota</taxon>
        <taxon>Thermotogae</taxon>
        <taxon>Kosmotogales</taxon>
        <taxon>Kosmotogaceae</taxon>
        <taxon>Kosmotoga</taxon>
    </lineage>
</organism>
<dbReference type="PANTHER" id="PTHR43479:SF11">
    <property type="entry name" value="ACREF_ENVCD OPERON REPRESSOR-RELATED"/>
    <property type="match status" value="1"/>
</dbReference>
<dbReference type="RefSeq" id="WP_047754921.1">
    <property type="nucleotide sequence ID" value="NZ_CAJUHA010000006.1"/>
</dbReference>
<dbReference type="Proteomes" id="UP000035159">
    <property type="component" value="Chromosome"/>
</dbReference>
<reference evidence="4 5" key="1">
    <citation type="submission" date="2015-04" db="EMBL/GenBank/DDBJ databases">
        <title>Complete Genome Sequence of Kosmotoga pacifica SLHLJ1.</title>
        <authorList>
            <person name="Jiang L.J."/>
            <person name="Shao Z.Z."/>
            <person name="Jebbar M."/>
        </authorList>
    </citation>
    <scope>NUCLEOTIDE SEQUENCE [LARGE SCALE GENOMIC DNA]</scope>
    <source>
        <strain evidence="4 5">SLHLJ1</strain>
    </source>
</reference>
<dbReference type="OrthoDB" id="9812484at2"/>
<dbReference type="PROSITE" id="PS50977">
    <property type="entry name" value="HTH_TETR_2"/>
    <property type="match status" value="1"/>
</dbReference>
<gene>
    <name evidence="4" type="ORF">IX53_08135</name>
</gene>
<dbReference type="AlphaFoldDB" id="A0A0G2ZCF6"/>
<evidence type="ECO:0000256" key="1">
    <source>
        <dbReference type="ARBA" id="ARBA00023125"/>
    </source>
</evidence>
<dbReference type="STRING" id="1330330.IX53_08135"/>
<name>A0A0G2ZCF6_9BACT</name>
<dbReference type="PANTHER" id="PTHR43479">
    <property type="entry name" value="ACREF/ENVCD OPERON REPRESSOR-RELATED"/>
    <property type="match status" value="1"/>
</dbReference>
<dbReference type="InterPro" id="IPR036271">
    <property type="entry name" value="Tet_transcr_reg_TetR-rel_C_sf"/>
</dbReference>
<feature type="domain" description="HTH tetR-type" evidence="3">
    <location>
        <begin position="11"/>
        <end position="71"/>
    </location>
</feature>
<protein>
    <recommendedName>
        <fullName evidence="3">HTH tetR-type domain-containing protein</fullName>
    </recommendedName>
</protein>
<evidence type="ECO:0000313" key="5">
    <source>
        <dbReference type="Proteomes" id="UP000035159"/>
    </source>
</evidence>
<dbReference type="PRINTS" id="PR00455">
    <property type="entry name" value="HTHTETR"/>
</dbReference>
<dbReference type="SUPFAM" id="SSF48498">
    <property type="entry name" value="Tetracyclin repressor-like, C-terminal domain"/>
    <property type="match status" value="1"/>
</dbReference>
<dbReference type="Gene3D" id="1.10.357.10">
    <property type="entry name" value="Tetracycline Repressor, domain 2"/>
    <property type="match status" value="1"/>
</dbReference>
<dbReference type="EMBL" id="CP011232">
    <property type="protein sequence ID" value="AKI97786.1"/>
    <property type="molecule type" value="Genomic_DNA"/>
</dbReference>
<dbReference type="KEGG" id="kpf:IX53_08135"/>
<proteinExistence type="predicted"/>
<dbReference type="InterPro" id="IPR009057">
    <property type="entry name" value="Homeodomain-like_sf"/>
</dbReference>
<dbReference type="PATRIC" id="fig|1330330.3.peg.1648"/>
<keyword evidence="1 2" id="KW-0238">DNA-binding</keyword>
<evidence type="ECO:0000313" key="4">
    <source>
        <dbReference type="EMBL" id="AKI97786.1"/>
    </source>
</evidence>
<evidence type="ECO:0000259" key="3">
    <source>
        <dbReference type="PROSITE" id="PS50977"/>
    </source>
</evidence>
<dbReference type="InterPro" id="IPR001647">
    <property type="entry name" value="HTH_TetR"/>
</dbReference>
<accession>A0A0G2ZCF6</accession>
<dbReference type="Pfam" id="PF00440">
    <property type="entry name" value="TetR_N"/>
    <property type="match status" value="1"/>
</dbReference>
<feature type="DNA-binding region" description="H-T-H motif" evidence="2">
    <location>
        <begin position="34"/>
        <end position="53"/>
    </location>
</feature>
<evidence type="ECO:0000256" key="2">
    <source>
        <dbReference type="PROSITE-ProRule" id="PRU00335"/>
    </source>
</evidence>
<dbReference type="InterPro" id="IPR050624">
    <property type="entry name" value="HTH-type_Tx_Regulator"/>
</dbReference>
<dbReference type="GO" id="GO:0003677">
    <property type="term" value="F:DNA binding"/>
    <property type="evidence" value="ECO:0007669"/>
    <property type="project" value="UniProtKB-UniRule"/>
</dbReference>
<dbReference type="SUPFAM" id="SSF46689">
    <property type="entry name" value="Homeodomain-like"/>
    <property type="match status" value="1"/>
</dbReference>
<keyword evidence="5" id="KW-1185">Reference proteome</keyword>